<dbReference type="Proteomes" id="UP000284842">
    <property type="component" value="Unassembled WGS sequence"/>
</dbReference>
<dbReference type="InterPro" id="IPR031872">
    <property type="entry name" value="NDC10_II"/>
</dbReference>
<evidence type="ECO:0000313" key="3">
    <source>
        <dbReference type="EMBL" id="PPQ75576.1"/>
    </source>
</evidence>
<evidence type="ECO:0008006" key="5">
    <source>
        <dbReference type="Google" id="ProtNLM"/>
    </source>
</evidence>
<comment type="caution">
    <text evidence="3">The sequence shown here is derived from an EMBL/GenBank/DDBJ whole genome shotgun (WGS) entry which is preliminary data.</text>
</comment>
<evidence type="ECO:0000259" key="2">
    <source>
        <dbReference type="Pfam" id="PF16787"/>
    </source>
</evidence>
<organism evidence="3 4">
    <name type="scientific">Panaeolus cyanescens</name>
    <dbReference type="NCBI Taxonomy" id="181874"/>
    <lineage>
        <taxon>Eukaryota</taxon>
        <taxon>Fungi</taxon>
        <taxon>Dikarya</taxon>
        <taxon>Basidiomycota</taxon>
        <taxon>Agaricomycotina</taxon>
        <taxon>Agaricomycetes</taxon>
        <taxon>Agaricomycetidae</taxon>
        <taxon>Agaricales</taxon>
        <taxon>Agaricineae</taxon>
        <taxon>Galeropsidaceae</taxon>
        <taxon>Panaeolus</taxon>
    </lineage>
</organism>
<protein>
    <recommendedName>
        <fullName evidence="5">Transcription activator GCR1-like domain-containing protein</fullName>
    </recommendedName>
</protein>
<sequence>MAYEIPPTTLTQQIFPWIEAEERAYVYRQIALAKPTNRRAGQDQALRYLINLLLHLRRVLIQDCAVLYTENPTAPIFKFAPFNSDEFHTFASASAQVIHNANEHQRQYLENLPTHIADNLRGSLESNRVQLLEHQRRIEESNQNLSGAVGSLCNLVHTTIQVVTAKEPETGLSESGTSLKRSAAAADLEGLEDAARSIVAFHAVKHARYNPSSDPAAVPLNSPTPSATVNLSALSASSTSANAVSDNIIHNTITTLGTATTTPALTGSVLPSLVASGFGTLFSDQTFPVVHSNTDIYPQQVKAITDLEQKFGEQLKKHTFEWRNDEWVPQISGLWKPPTVVNGEPILETVWKKFKQGLDGRFSLDQLGEHWGTRWRTNNSTLKSELSRRAKIVKLVEMLADERSWSVKQVF</sequence>
<dbReference type="EMBL" id="NHTK01005660">
    <property type="protein sequence ID" value="PPQ75576.1"/>
    <property type="molecule type" value="Genomic_DNA"/>
</dbReference>
<reference evidence="3 4" key="1">
    <citation type="journal article" date="2018" name="Evol. Lett.">
        <title>Horizontal gene cluster transfer increased hallucinogenic mushroom diversity.</title>
        <authorList>
            <person name="Reynolds H.T."/>
            <person name="Vijayakumar V."/>
            <person name="Gluck-Thaler E."/>
            <person name="Korotkin H.B."/>
            <person name="Matheny P.B."/>
            <person name="Slot J.C."/>
        </authorList>
    </citation>
    <scope>NUCLEOTIDE SEQUENCE [LARGE SCALE GENOMIC DNA]</scope>
    <source>
        <strain evidence="3 4">2629</strain>
    </source>
</reference>
<dbReference type="OrthoDB" id="3046224at2759"/>
<accession>A0A409WAN4</accession>
<feature type="domain" description="Ndc10" evidence="2">
    <location>
        <begin position="6"/>
        <end position="87"/>
    </location>
</feature>
<feature type="domain" description="Transcription activator GCR1-like" evidence="1">
    <location>
        <begin position="348"/>
        <end position="410"/>
    </location>
</feature>
<gene>
    <name evidence="3" type="ORF">CVT24_013264</name>
</gene>
<name>A0A409WAN4_9AGAR</name>
<dbReference type="Gene3D" id="1.10.443.20">
    <property type="entry name" value="Centromere DNA-binding protein complex CBF3 subunit, domain 2"/>
    <property type="match status" value="1"/>
</dbReference>
<dbReference type="Pfam" id="PF16787">
    <property type="entry name" value="NDC10_II"/>
    <property type="match status" value="1"/>
</dbReference>
<dbReference type="InParanoid" id="A0A409WAN4"/>
<dbReference type="InterPro" id="IPR038279">
    <property type="entry name" value="Ndc10_dom2_sf"/>
</dbReference>
<dbReference type="Pfam" id="PF12550">
    <property type="entry name" value="GCR1_C"/>
    <property type="match status" value="1"/>
</dbReference>
<dbReference type="InterPro" id="IPR022210">
    <property type="entry name" value="TF_GCR1-like"/>
</dbReference>
<proteinExistence type="predicted"/>
<evidence type="ECO:0000259" key="1">
    <source>
        <dbReference type="Pfam" id="PF12550"/>
    </source>
</evidence>
<dbReference type="AlphaFoldDB" id="A0A409WAN4"/>
<keyword evidence="4" id="KW-1185">Reference proteome</keyword>
<dbReference type="GO" id="GO:0003677">
    <property type="term" value="F:DNA binding"/>
    <property type="evidence" value="ECO:0007669"/>
    <property type="project" value="InterPro"/>
</dbReference>
<evidence type="ECO:0000313" key="4">
    <source>
        <dbReference type="Proteomes" id="UP000284842"/>
    </source>
</evidence>
<dbReference type="STRING" id="181874.A0A409WAN4"/>